<organism evidence="4 5">
    <name type="scientific">Erwinia psidii</name>
    <dbReference type="NCBI Taxonomy" id="69224"/>
    <lineage>
        <taxon>Bacteria</taxon>
        <taxon>Pseudomonadati</taxon>
        <taxon>Pseudomonadota</taxon>
        <taxon>Gammaproteobacteria</taxon>
        <taxon>Enterobacterales</taxon>
        <taxon>Erwiniaceae</taxon>
        <taxon>Erwinia</taxon>
    </lineage>
</organism>
<dbReference type="InterPro" id="IPR051353">
    <property type="entry name" value="Tobamovirus_resist_UPF0261"/>
</dbReference>
<dbReference type="InterPro" id="IPR044122">
    <property type="entry name" value="UPF0261_N"/>
</dbReference>
<dbReference type="OrthoDB" id="9776369at2"/>
<keyword evidence="5" id="KW-1185">Reference proteome</keyword>
<feature type="domain" description="UPF0261" evidence="3">
    <location>
        <begin position="185"/>
        <end position="400"/>
    </location>
</feature>
<evidence type="ECO:0000313" key="5">
    <source>
        <dbReference type="Proteomes" id="UP000279457"/>
    </source>
</evidence>
<evidence type="ECO:0000259" key="3">
    <source>
        <dbReference type="Pfam" id="PF23189"/>
    </source>
</evidence>
<comment type="caution">
    <text evidence="4">The sequence shown here is derived from an EMBL/GenBank/DDBJ whole genome shotgun (WGS) entry which is preliminary data.</text>
</comment>
<sequence>MTNNTGYIYAVATADTKGNELFYVRECIARTGAEVLTVDLSTQSVSTAFAADFPPELIADFHPQGRDAVFCGDRGKAINAMALAFKIFLSRRSDLNGVIGLGGSCGTALITPAMQALPIGVPKVMVSTMASGDVSAYVGASDINMLYSVTDVSGLNRISRRVLGNAANQIAGSVLFGVESDTEDKPALGLTMFGVTTPCIQLVSEKLEKDYDCVVFHATGSGGRAMEKLVDSRMLSGLLDITTTEVCDLLFDGVLACDETRFDAVARSKIPCVVSCGALDMVNFSHPDTVPEKYAGRLFYHHNAQVTLMRTTPEENEAMAKWIAEKLNRCDADMAFLIPEGGFSALDAPGQPFWSPEADQAFITTLEAHLQQSERRKIVRLPYHINAPEFALAAVRQFRQFAEKEF</sequence>
<feature type="domain" description="UPF0261" evidence="2">
    <location>
        <begin position="8"/>
        <end position="174"/>
    </location>
</feature>
<name>A0A3N6SHI4_9GAMM</name>
<protein>
    <recommendedName>
        <fullName evidence="1">UPF0261 protein EB241_17665</fullName>
    </recommendedName>
</protein>
<reference evidence="4 5" key="1">
    <citation type="submission" date="2018-10" db="EMBL/GenBank/DDBJ databases">
        <title>Draft genome sequence for the type isolate of Erwinia psidii, agent causal of bacterial blight in guava (Psidium guajava) and wilt and die-back of Eucalyptus spp.</title>
        <authorList>
            <person name="Hermenegildo P.S."/>
            <person name="Santos S.A."/>
            <person name="Guimaraes L.M.S."/>
            <person name="Vidigal P.M.P."/>
            <person name="Pereira I.C."/>
            <person name="Badel J.L."/>
            <person name="Alfenas-Zerbini P."/>
            <person name="Ferreira M.A.S.V."/>
            <person name="Alfenas A.C."/>
        </authorList>
    </citation>
    <scope>NUCLEOTIDE SEQUENCE [LARGE SCALE GENOMIC DNA]</scope>
    <source>
        <strain evidence="4 5">IBSBF 435</strain>
    </source>
</reference>
<dbReference type="InterPro" id="IPR056778">
    <property type="entry name" value="UPF0261_C"/>
</dbReference>
<dbReference type="RefSeq" id="WP_124234334.1">
    <property type="nucleotide sequence ID" value="NZ_RHHM01000015.1"/>
</dbReference>
<evidence type="ECO:0000256" key="1">
    <source>
        <dbReference type="HAMAP-Rule" id="MF_00677"/>
    </source>
</evidence>
<dbReference type="Pfam" id="PF23189">
    <property type="entry name" value="UPF0261_C"/>
    <property type="match status" value="1"/>
</dbReference>
<dbReference type="Pfam" id="PF06792">
    <property type="entry name" value="UPF0261"/>
    <property type="match status" value="1"/>
</dbReference>
<dbReference type="EMBL" id="RHHM01000015">
    <property type="protein sequence ID" value="RQM37006.1"/>
    <property type="molecule type" value="Genomic_DNA"/>
</dbReference>
<dbReference type="Gene3D" id="3.40.50.12030">
    <property type="entry name" value="Uncharacterised protein family UPF0261, NC domain"/>
    <property type="match status" value="1"/>
</dbReference>
<evidence type="ECO:0000259" key="2">
    <source>
        <dbReference type="Pfam" id="PF06792"/>
    </source>
</evidence>
<dbReference type="PANTHER" id="PTHR31862:SF1">
    <property type="entry name" value="UPF0261 DOMAIN PROTEIN (AFU_ORTHOLOGUE AFUA_1G10120)"/>
    <property type="match status" value="1"/>
</dbReference>
<dbReference type="InterPro" id="IPR008322">
    <property type="entry name" value="UPF0261"/>
</dbReference>
<gene>
    <name evidence="4" type="ORF">EB241_17665</name>
</gene>
<dbReference type="HAMAP" id="MF_00677">
    <property type="entry name" value="UPF0261"/>
    <property type="match status" value="1"/>
</dbReference>
<dbReference type="PANTHER" id="PTHR31862">
    <property type="entry name" value="UPF0261 DOMAIN PROTEIN (AFU_ORTHOLOGUE AFUA_1G10120)"/>
    <property type="match status" value="1"/>
</dbReference>
<evidence type="ECO:0000313" key="4">
    <source>
        <dbReference type="EMBL" id="RQM37006.1"/>
    </source>
</evidence>
<dbReference type="Proteomes" id="UP000279457">
    <property type="component" value="Unassembled WGS sequence"/>
</dbReference>
<comment type="similarity">
    <text evidence="1">Belongs to the UPF0261 family.</text>
</comment>
<dbReference type="CDD" id="cd15488">
    <property type="entry name" value="Tm-1-like"/>
    <property type="match status" value="1"/>
</dbReference>
<dbReference type="Gene3D" id="3.40.50.12020">
    <property type="entry name" value="Uncharacterised protein family UPF0261, NN domain"/>
    <property type="match status" value="1"/>
</dbReference>
<dbReference type="NCBIfam" id="NF002674">
    <property type="entry name" value="PRK02399.1-2"/>
    <property type="match status" value="1"/>
</dbReference>
<dbReference type="AlphaFoldDB" id="A0A3N6SHI4"/>
<accession>A0A3N6SHI4</accession>
<dbReference type="NCBIfam" id="NF002673">
    <property type="entry name" value="PRK02399.1-1"/>
    <property type="match status" value="1"/>
</dbReference>
<proteinExistence type="inferred from homology"/>
<dbReference type="PIRSF" id="PIRSF033271">
    <property type="entry name" value="UCP033271"/>
    <property type="match status" value="1"/>
</dbReference>